<dbReference type="AlphaFoldDB" id="A0A9P4YJ88"/>
<sequence length="643" mass="72507">MASGKVGINLTRYFFYAGNAITAERKKALVALAYATSRTLQFAPKAILISIAFYAAVAEKGVDQLAPKGLTVVFQFSSPQHPPCHLFQFLLQRFVQGRVFRWNRWRVLGHRIPIIGLAVLKLLKDINPEVGTAQSCLRETKVLRGLSGGTPTSTFQPSSSCSSSFSPSNVKCDLIPTLRDEFELSGPNGVHPCYTTVAAQSNLWETSYSRLFSCEVARAISAALVAAVAYIHTHGYVHGDIHLRNILVKLPTNFDKLSVDEFYKKYGKPETVPIRREDGKPLSSHIPSRAVKPLTLSNKPAWDFTLADARILLSDFGEVFSPAAEPRYIWSLGVAIWEIIGMKAIFSAEYFTADEIISQQIDVLGPMPSTWWEKWQGKGKFFDENAQPKKGRHVWPAMNTAFEEGVQNYRQKNPNMGVFSEEESAAILDLIRRMLIWLKEYTLSILPTGSTWEDDGLFFLRDMMHNVWHNLDEMTSRSNEKFPMTFGPNEISSHIVEGEIGMTTKRSSTLLVGYIQRTLKPRNRQVRHLPTTEGVLEVFHHPWWKPSVIICCKNRDCIWMRWQYFYETNLMSTLPDPASAGVLLPMAGQKRPSGRRQENAIRTCEISILSISPPFIHFILSLLMSLGATSELDLDEQVGLRSV</sequence>
<gene>
    <name evidence="1" type="ORF">GY632_1710</name>
</gene>
<dbReference type="Gene3D" id="3.30.200.20">
    <property type="entry name" value="Phosphorylase Kinase, domain 1"/>
    <property type="match status" value="1"/>
</dbReference>
<dbReference type="EMBL" id="JAAQVJ010000035">
    <property type="protein sequence ID" value="KAF3898609.1"/>
    <property type="molecule type" value="Genomic_DNA"/>
</dbReference>
<evidence type="ECO:0008006" key="3">
    <source>
        <dbReference type="Google" id="ProtNLM"/>
    </source>
</evidence>
<comment type="caution">
    <text evidence="1">The sequence shown here is derived from an EMBL/GenBank/DDBJ whole genome shotgun (WGS) entry which is preliminary data.</text>
</comment>
<dbReference type="SUPFAM" id="SSF56112">
    <property type="entry name" value="Protein kinase-like (PK-like)"/>
    <property type="match status" value="1"/>
</dbReference>
<evidence type="ECO:0000313" key="2">
    <source>
        <dbReference type="Proteomes" id="UP000749309"/>
    </source>
</evidence>
<proteinExistence type="predicted"/>
<dbReference type="Gene3D" id="1.10.510.10">
    <property type="entry name" value="Transferase(Phosphotransferase) domain 1"/>
    <property type="match status" value="1"/>
</dbReference>
<protein>
    <recommendedName>
        <fullName evidence="3">Protein kinase domain-containing protein</fullName>
    </recommendedName>
</protein>
<evidence type="ECO:0000313" key="1">
    <source>
        <dbReference type="EMBL" id="KAF3898609.1"/>
    </source>
</evidence>
<reference evidence="1" key="1">
    <citation type="submission" date="2020-03" db="EMBL/GenBank/DDBJ databases">
        <title>Whole Genome Sequence of Trichophyton interdigitale from India.</title>
        <authorList>
            <person name="Kumar P."/>
        </authorList>
    </citation>
    <scope>NUCLEOTIDE SEQUENCE</scope>
    <source>
        <strain evidence="1">UCMS-IGIB-CI14</strain>
    </source>
</reference>
<accession>A0A9P4YJ88</accession>
<dbReference type="InterPro" id="IPR011009">
    <property type="entry name" value="Kinase-like_dom_sf"/>
</dbReference>
<organism evidence="1 2">
    <name type="scientific">Trichophyton interdigitale</name>
    <dbReference type="NCBI Taxonomy" id="101480"/>
    <lineage>
        <taxon>Eukaryota</taxon>
        <taxon>Fungi</taxon>
        <taxon>Dikarya</taxon>
        <taxon>Ascomycota</taxon>
        <taxon>Pezizomycotina</taxon>
        <taxon>Eurotiomycetes</taxon>
        <taxon>Eurotiomycetidae</taxon>
        <taxon>Onygenales</taxon>
        <taxon>Arthrodermataceae</taxon>
        <taxon>Trichophyton</taxon>
    </lineage>
</organism>
<name>A0A9P4YJ88_9EURO</name>
<dbReference type="Proteomes" id="UP000749309">
    <property type="component" value="Unassembled WGS sequence"/>
</dbReference>